<evidence type="ECO:0000259" key="2">
    <source>
        <dbReference type="Pfam" id="PF13559"/>
    </source>
</evidence>
<dbReference type="Proteomes" id="UP001199642">
    <property type="component" value="Chromosome"/>
</dbReference>
<dbReference type="EMBL" id="CP082781">
    <property type="protein sequence ID" value="UGS28055.1"/>
    <property type="molecule type" value="Genomic_DNA"/>
</dbReference>
<organism evidence="3 4">
    <name type="scientific">Microbacterium resistens</name>
    <dbReference type="NCBI Taxonomy" id="156977"/>
    <lineage>
        <taxon>Bacteria</taxon>
        <taxon>Bacillati</taxon>
        <taxon>Actinomycetota</taxon>
        <taxon>Actinomycetes</taxon>
        <taxon>Micrococcales</taxon>
        <taxon>Microbacteriaceae</taxon>
        <taxon>Microbacterium</taxon>
    </lineage>
</organism>
<evidence type="ECO:0000313" key="4">
    <source>
        <dbReference type="Proteomes" id="UP001199642"/>
    </source>
</evidence>
<feature type="transmembrane region" description="Helical" evidence="1">
    <location>
        <begin position="61"/>
        <end position="84"/>
    </location>
</feature>
<protein>
    <submittedName>
        <fullName evidence="3">DUF4129 domain-containing protein</fullName>
    </submittedName>
</protein>
<keyword evidence="1" id="KW-1133">Transmembrane helix</keyword>
<feature type="domain" description="Protein-glutamine gamma-glutamyltransferase-like C-terminal" evidence="2">
    <location>
        <begin position="132"/>
        <end position="198"/>
    </location>
</feature>
<dbReference type="RefSeq" id="WP_231821253.1">
    <property type="nucleotide sequence ID" value="NZ_CP082781.1"/>
</dbReference>
<gene>
    <name evidence="3" type="ORF">K8F61_07815</name>
</gene>
<dbReference type="InterPro" id="IPR025403">
    <property type="entry name" value="TgpA-like_C"/>
</dbReference>
<reference evidence="3 4" key="1">
    <citation type="submission" date="2023-01" db="EMBL/GenBank/DDBJ databases">
        <title>Characterization of estradiol degrading bacteria Microbacterium sp. MZT7 and reveal degrading genes through genome analysis.</title>
        <authorList>
            <person name="Hao P."/>
            <person name="Gao Y."/>
        </authorList>
    </citation>
    <scope>NUCLEOTIDE SEQUENCE [LARGE SCALE GENOMIC DNA]</scope>
    <source>
        <strain evidence="3 4">MZT7</strain>
    </source>
</reference>
<keyword evidence="1" id="KW-0472">Membrane</keyword>
<evidence type="ECO:0000256" key="1">
    <source>
        <dbReference type="SAM" id="Phobius"/>
    </source>
</evidence>
<name>A0ABY3RYB7_9MICO</name>
<keyword evidence="1" id="KW-0812">Transmembrane</keyword>
<sequence length="213" mass="23381">MSRVHLQIPLIPDGDEAQRWAEQELSRPEYAEARPTLFDQWARAVAEFLADLFTPQGGGNLGPVALTLVCIVVVAALVIVLILWGRPRRSFARRAATDLLGSRDARSAAELRADAERSARAGDWDEAVVLGYRALARSLQERDLIAPAPGATAQTIAREATVAFPEEAEALRRAAESFDDVRYLRHPGTSERYRDLADTDARLQAARPELVAA</sequence>
<keyword evidence="4" id="KW-1185">Reference proteome</keyword>
<accession>A0ABY3RYB7</accession>
<dbReference type="Pfam" id="PF13559">
    <property type="entry name" value="DUF4129"/>
    <property type="match status" value="1"/>
</dbReference>
<evidence type="ECO:0000313" key="3">
    <source>
        <dbReference type="EMBL" id="UGS28055.1"/>
    </source>
</evidence>
<proteinExistence type="predicted"/>